<dbReference type="EMBL" id="LSRX01000324">
    <property type="protein sequence ID" value="OLQ00516.1"/>
    <property type="molecule type" value="Genomic_DNA"/>
</dbReference>
<dbReference type="AlphaFoldDB" id="A0A1Q9DZB3"/>
<gene>
    <name evidence="1" type="ORF">AK812_SmicGene16799</name>
</gene>
<protein>
    <submittedName>
        <fullName evidence="1">Uncharacterized protein</fullName>
    </submittedName>
</protein>
<reference evidence="1 2" key="1">
    <citation type="submission" date="2016-02" db="EMBL/GenBank/DDBJ databases">
        <title>Genome analysis of coral dinoflagellate symbionts highlights evolutionary adaptations to a symbiotic lifestyle.</title>
        <authorList>
            <person name="Aranda M."/>
            <person name="Li Y."/>
            <person name="Liew Y.J."/>
            <person name="Baumgarten S."/>
            <person name="Simakov O."/>
            <person name="Wilson M."/>
            <person name="Piel J."/>
            <person name="Ashoor H."/>
            <person name="Bougouffa S."/>
            <person name="Bajic V.B."/>
            <person name="Ryu T."/>
            <person name="Ravasi T."/>
            <person name="Bayer T."/>
            <person name="Micklem G."/>
            <person name="Kim H."/>
            <person name="Bhak J."/>
            <person name="Lajeunesse T.C."/>
            <person name="Voolstra C.R."/>
        </authorList>
    </citation>
    <scope>NUCLEOTIDE SEQUENCE [LARGE SCALE GENOMIC DNA]</scope>
    <source>
        <strain evidence="1 2">CCMP2467</strain>
    </source>
</reference>
<dbReference type="Proteomes" id="UP000186817">
    <property type="component" value="Unassembled WGS sequence"/>
</dbReference>
<proteinExistence type="predicted"/>
<sequence>MLPWKQLPPDTPVLWTLDNPKQLGTTAYDKYEKYKSCTTLGAAWASGARLIDLNYDYKKGWLKMDFSVSASPNWGPCGVNGSREFFACLNIEELGKFLSASRQVADTATYELKQRCQHFEYKGQFAPTIRSARGRIHPSSLAEASRRLVLFLRSRLRTFFESLNLQEAPIQALQDPGLPMAVKSMPALKKLVLPKEGWESSSKKRCFTRQPGIEVEFLAPRRGLKSFALQFCDVWLLPEETRWPNGGQAELRYL</sequence>
<evidence type="ECO:0000313" key="2">
    <source>
        <dbReference type="Proteomes" id="UP000186817"/>
    </source>
</evidence>
<evidence type="ECO:0000313" key="1">
    <source>
        <dbReference type="EMBL" id="OLQ00516.1"/>
    </source>
</evidence>
<keyword evidence="2" id="KW-1185">Reference proteome</keyword>
<comment type="caution">
    <text evidence="1">The sequence shown here is derived from an EMBL/GenBank/DDBJ whole genome shotgun (WGS) entry which is preliminary data.</text>
</comment>
<organism evidence="1 2">
    <name type="scientific">Symbiodinium microadriaticum</name>
    <name type="common">Dinoflagellate</name>
    <name type="synonym">Zooxanthella microadriatica</name>
    <dbReference type="NCBI Taxonomy" id="2951"/>
    <lineage>
        <taxon>Eukaryota</taxon>
        <taxon>Sar</taxon>
        <taxon>Alveolata</taxon>
        <taxon>Dinophyceae</taxon>
        <taxon>Suessiales</taxon>
        <taxon>Symbiodiniaceae</taxon>
        <taxon>Symbiodinium</taxon>
    </lineage>
</organism>
<accession>A0A1Q9DZB3</accession>
<name>A0A1Q9DZB3_SYMMI</name>
<dbReference type="OrthoDB" id="449507at2759"/>